<organism evidence="4 5">
    <name type="scientific">Diversispora eburnea</name>
    <dbReference type="NCBI Taxonomy" id="1213867"/>
    <lineage>
        <taxon>Eukaryota</taxon>
        <taxon>Fungi</taxon>
        <taxon>Fungi incertae sedis</taxon>
        <taxon>Mucoromycota</taxon>
        <taxon>Glomeromycotina</taxon>
        <taxon>Glomeromycetes</taxon>
        <taxon>Diversisporales</taxon>
        <taxon>Diversisporaceae</taxon>
        <taxon>Diversispora</taxon>
    </lineage>
</organism>
<feature type="transmembrane region" description="Helical" evidence="2">
    <location>
        <begin position="163"/>
        <end position="181"/>
    </location>
</feature>
<gene>
    <name evidence="4" type="ORF">DEBURN_LOCUS2495</name>
</gene>
<sequence>MKNNSIIVFFAILVLANLVYGQSGSSTTSSPATTVPAAPTTTAPLPSIASCISQYCVATASDYLDCRAKCAGVPNPSESDIDKTNSCLAKCNQTSSDYESCREECLGNYYTTSAVFTTSTPNTNKPNTNGPTGSGGPNPSEIPTTTATPSATSSSNSFISQNLYSLILLGICMVAGILGIGL</sequence>
<proteinExistence type="predicted"/>
<keyword evidence="3" id="KW-0732">Signal</keyword>
<evidence type="ECO:0000256" key="2">
    <source>
        <dbReference type="SAM" id="Phobius"/>
    </source>
</evidence>
<comment type="caution">
    <text evidence="4">The sequence shown here is derived from an EMBL/GenBank/DDBJ whole genome shotgun (WGS) entry which is preliminary data.</text>
</comment>
<feature type="region of interest" description="Disordered" evidence="1">
    <location>
        <begin position="118"/>
        <end position="155"/>
    </location>
</feature>
<dbReference type="EMBL" id="CAJVPK010000136">
    <property type="protein sequence ID" value="CAG8457503.1"/>
    <property type="molecule type" value="Genomic_DNA"/>
</dbReference>
<reference evidence="4" key="1">
    <citation type="submission" date="2021-06" db="EMBL/GenBank/DDBJ databases">
        <authorList>
            <person name="Kallberg Y."/>
            <person name="Tangrot J."/>
            <person name="Rosling A."/>
        </authorList>
    </citation>
    <scope>NUCLEOTIDE SEQUENCE</scope>
    <source>
        <strain evidence="4">AZ414A</strain>
    </source>
</reference>
<name>A0A9N8VPG3_9GLOM</name>
<keyword evidence="2" id="KW-1133">Transmembrane helix</keyword>
<dbReference type="Proteomes" id="UP000789706">
    <property type="component" value="Unassembled WGS sequence"/>
</dbReference>
<feature type="chain" id="PRO_5040109394" evidence="3">
    <location>
        <begin position="22"/>
        <end position="182"/>
    </location>
</feature>
<evidence type="ECO:0000256" key="3">
    <source>
        <dbReference type="SAM" id="SignalP"/>
    </source>
</evidence>
<dbReference type="AlphaFoldDB" id="A0A9N8VPG3"/>
<evidence type="ECO:0000313" key="5">
    <source>
        <dbReference type="Proteomes" id="UP000789706"/>
    </source>
</evidence>
<keyword evidence="2" id="KW-0812">Transmembrane</keyword>
<evidence type="ECO:0000313" key="4">
    <source>
        <dbReference type="EMBL" id="CAG8457503.1"/>
    </source>
</evidence>
<feature type="signal peptide" evidence="3">
    <location>
        <begin position="1"/>
        <end position="21"/>
    </location>
</feature>
<keyword evidence="5" id="KW-1185">Reference proteome</keyword>
<accession>A0A9N8VPG3</accession>
<evidence type="ECO:0000256" key="1">
    <source>
        <dbReference type="SAM" id="MobiDB-lite"/>
    </source>
</evidence>
<dbReference type="OrthoDB" id="5597238at2759"/>
<protein>
    <submittedName>
        <fullName evidence="4">10490_t:CDS:1</fullName>
    </submittedName>
</protein>
<keyword evidence="2" id="KW-0472">Membrane</keyword>